<gene>
    <name evidence="2" type="ORF">ACFSCX_18315</name>
</gene>
<dbReference type="RefSeq" id="WP_377929684.1">
    <property type="nucleotide sequence ID" value="NZ_JBHUEM010000045.1"/>
</dbReference>
<reference evidence="3" key="1">
    <citation type="journal article" date="2019" name="Int. J. Syst. Evol. Microbiol.">
        <title>The Global Catalogue of Microorganisms (GCM) 10K type strain sequencing project: providing services to taxonomists for standard genome sequencing and annotation.</title>
        <authorList>
            <consortium name="The Broad Institute Genomics Platform"/>
            <consortium name="The Broad Institute Genome Sequencing Center for Infectious Disease"/>
            <person name="Wu L."/>
            <person name="Ma J."/>
        </authorList>
    </citation>
    <scope>NUCLEOTIDE SEQUENCE [LARGE SCALE GENOMIC DNA]</scope>
    <source>
        <strain evidence="3">CCUG 49339</strain>
    </source>
</reference>
<name>A0ABW4LTH9_9BACI</name>
<organism evidence="2 3">
    <name type="scientific">Bacillus salitolerans</name>
    <dbReference type="NCBI Taxonomy" id="1437434"/>
    <lineage>
        <taxon>Bacteria</taxon>
        <taxon>Bacillati</taxon>
        <taxon>Bacillota</taxon>
        <taxon>Bacilli</taxon>
        <taxon>Bacillales</taxon>
        <taxon>Bacillaceae</taxon>
        <taxon>Bacillus</taxon>
    </lineage>
</organism>
<keyword evidence="3" id="KW-1185">Reference proteome</keyword>
<feature type="transmembrane region" description="Helical" evidence="1">
    <location>
        <begin position="6"/>
        <end position="23"/>
    </location>
</feature>
<comment type="caution">
    <text evidence="2">The sequence shown here is derived from an EMBL/GenBank/DDBJ whole genome shotgun (WGS) entry which is preliminary data.</text>
</comment>
<accession>A0ABW4LTH9</accession>
<keyword evidence="1" id="KW-1133">Transmembrane helix</keyword>
<evidence type="ECO:0000313" key="2">
    <source>
        <dbReference type="EMBL" id="MFD1738479.1"/>
    </source>
</evidence>
<sequence length="63" mass="7254">MRRLKYAIPIMIIVFFLANRILNHNYAELADDTKLFIAIGGSVFSGIVSFFMLAEENEKKTRD</sequence>
<protein>
    <recommendedName>
        <fullName evidence="4">Histidine kinase</fullName>
    </recommendedName>
</protein>
<evidence type="ECO:0000313" key="3">
    <source>
        <dbReference type="Proteomes" id="UP001597214"/>
    </source>
</evidence>
<dbReference type="EMBL" id="JBHUEM010000045">
    <property type="protein sequence ID" value="MFD1738479.1"/>
    <property type="molecule type" value="Genomic_DNA"/>
</dbReference>
<dbReference type="Proteomes" id="UP001597214">
    <property type="component" value="Unassembled WGS sequence"/>
</dbReference>
<proteinExistence type="predicted"/>
<evidence type="ECO:0008006" key="4">
    <source>
        <dbReference type="Google" id="ProtNLM"/>
    </source>
</evidence>
<keyword evidence="1" id="KW-0472">Membrane</keyword>
<feature type="transmembrane region" description="Helical" evidence="1">
    <location>
        <begin position="35"/>
        <end position="54"/>
    </location>
</feature>
<keyword evidence="1" id="KW-0812">Transmembrane</keyword>
<evidence type="ECO:0000256" key="1">
    <source>
        <dbReference type="SAM" id="Phobius"/>
    </source>
</evidence>